<feature type="transmembrane region" description="Helical" evidence="1">
    <location>
        <begin position="238"/>
        <end position="256"/>
    </location>
</feature>
<keyword evidence="1" id="KW-0472">Membrane</keyword>
<gene>
    <name evidence="3" type="ORF">MUN89_00475</name>
</gene>
<feature type="transmembrane region" description="Helical" evidence="1">
    <location>
        <begin position="181"/>
        <end position="202"/>
    </location>
</feature>
<feature type="transmembrane region" description="Helical" evidence="1">
    <location>
        <begin position="105"/>
        <end position="129"/>
    </location>
</feature>
<dbReference type="Proteomes" id="UP000831787">
    <property type="component" value="Chromosome"/>
</dbReference>
<sequence length="660" mass="76290">MQSKTSWFKKELLKQDLRSVGWISIVYLLGLLFVFPLSILMETEHQVFVVNYREDQGLFNYPFQDQTLLVCTMPILMAVFLFRYMQVRSYSDFIHSLPVKRTHLFIQHVVTGFILLIIPVILTGCSLQLVQSSIDVEAVFTTSDIWEWVGYISLVTSLLYMAGIFAGVMTAMSVVQAGLTYIMLLLPLGLFELIFANLEIYLKGFTTQFIFNFQVEDLSPLTKLTFANGNLSISIREVILYVVITVVLLGLALFFYQKRPLESTSQALAYPKLKPFFKYSVAACFTLLSGMYFWESQYSYSWLVFGYLAGSLLGYVIAEMLLKKTWRIFSLRALKGYCAFVVVFAVFVLLLKLDPFGYETRIPKTENIDKVYVASSSYSYMRPDSSSEEYLTKKTTIEAARKLHEQLLNNSVPEEGTTRSLFLAYKLKDGSKVLREYHFNEFTGINEFLKPIYESLEYKQYTERLLSTSNEEIHQLSFHTNQPSRVGLVVTEQSQINELLDRIREDLKQESYENMQAAPANSTSISAYLRDNKQMNIQISPQFTHTVDWLKKNGLYDQAFITVNDLESVKIMKAPENVIQWRYDQYFFDTVQSETADVFELTDKQDMKQLLNVSRSVYHFDTNYLVQFNYKGAGSDRTEVYGIKDSKVPEIVTEHFEKTE</sequence>
<reference evidence="3 4" key="1">
    <citation type="submission" date="2022-04" db="EMBL/GenBank/DDBJ databases">
        <title>Halobacillus sp. isolated from saltern.</title>
        <authorList>
            <person name="Won M."/>
            <person name="Lee C.-M."/>
            <person name="Woen H.-Y."/>
            <person name="Kwon S.-W."/>
        </authorList>
    </citation>
    <scope>NUCLEOTIDE SEQUENCE [LARGE SCALE GENOMIC DNA]</scope>
    <source>
        <strain evidence="3 4">SSBR10-3</strain>
    </source>
</reference>
<protein>
    <submittedName>
        <fullName evidence="3">DUF6449 domain-containing protein</fullName>
    </submittedName>
</protein>
<proteinExistence type="predicted"/>
<feature type="transmembrane region" description="Helical" evidence="1">
    <location>
        <begin position="149"/>
        <end position="169"/>
    </location>
</feature>
<feature type="transmembrane region" description="Helical" evidence="1">
    <location>
        <begin position="334"/>
        <end position="353"/>
    </location>
</feature>
<keyword evidence="1" id="KW-0812">Transmembrane</keyword>
<feature type="transmembrane region" description="Helical" evidence="1">
    <location>
        <begin position="300"/>
        <end position="322"/>
    </location>
</feature>
<keyword evidence="1" id="KW-1133">Transmembrane helix</keyword>
<feature type="transmembrane region" description="Helical" evidence="1">
    <location>
        <begin position="20"/>
        <end position="41"/>
    </location>
</feature>
<keyword evidence="4" id="KW-1185">Reference proteome</keyword>
<evidence type="ECO:0000313" key="3">
    <source>
        <dbReference type="EMBL" id="UOQ44506.1"/>
    </source>
</evidence>
<evidence type="ECO:0000256" key="1">
    <source>
        <dbReference type="SAM" id="Phobius"/>
    </source>
</evidence>
<accession>A0ABY4EK81</accession>
<dbReference type="PANTHER" id="PTHR39177">
    <property type="entry name" value="ABC TRANSPORTER PERMEASE YTRC-RELATED"/>
    <property type="match status" value="1"/>
</dbReference>
<feature type="transmembrane region" description="Helical" evidence="1">
    <location>
        <begin position="276"/>
        <end position="294"/>
    </location>
</feature>
<dbReference type="InterPro" id="IPR045611">
    <property type="entry name" value="DUF6449"/>
</dbReference>
<dbReference type="InterPro" id="IPR053046">
    <property type="entry name" value="ABC-5_transporter"/>
</dbReference>
<name>A0ABY4EK81_9BACI</name>
<dbReference type="RefSeq" id="WP_244710521.1">
    <property type="nucleotide sequence ID" value="NZ_CP095073.1"/>
</dbReference>
<dbReference type="PANTHER" id="PTHR39177:SF1">
    <property type="entry name" value="ABC TRANSPORTER PERMEASE YTRC-RELATED"/>
    <property type="match status" value="1"/>
</dbReference>
<dbReference type="EMBL" id="CP095073">
    <property type="protein sequence ID" value="UOQ44506.1"/>
    <property type="molecule type" value="Genomic_DNA"/>
</dbReference>
<feature type="transmembrane region" description="Helical" evidence="1">
    <location>
        <begin position="67"/>
        <end position="84"/>
    </location>
</feature>
<evidence type="ECO:0000259" key="2">
    <source>
        <dbReference type="Pfam" id="PF20047"/>
    </source>
</evidence>
<feature type="domain" description="DUF6449" evidence="2">
    <location>
        <begin position="425"/>
        <end position="516"/>
    </location>
</feature>
<evidence type="ECO:0000313" key="4">
    <source>
        <dbReference type="Proteomes" id="UP000831787"/>
    </source>
</evidence>
<dbReference type="Pfam" id="PF20047">
    <property type="entry name" value="DUF6449"/>
    <property type="match status" value="1"/>
</dbReference>
<organism evidence="3 4">
    <name type="scientific">Halobacillus salinarum</name>
    <dbReference type="NCBI Taxonomy" id="2932257"/>
    <lineage>
        <taxon>Bacteria</taxon>
        <taxon>Bacillati</taxon>
        <taxon>Bacillota</taxon>
        <taxon>Bacilli</taxon>
        <taxon>Bacillales</taxon>
        <taxon>Bacillaceae</taxon>
        <taxon>Halobacillus</taxon>
    </lineage>
</organism>